<organism evidence="1">
    <name type="scientific">bioreactor metagenome</name>
    <dbReference type="NCBI Taxonomy" id="1076179"/>
    <lineage>
        <taxon>unclassified sequences</taxon>
        <taxon>metagenomes</taxon>
        <taxon>ecological metagenomes</taxon>
    </lineage>
</organism>
<gene>
    <name evidence="1" type="ORF">SDC9_138302</name>
</gene>
<accession>A0A645DPJ4</accession>
<proteinExistence type="predicted"/>
<sequence length="210" mass="24262">MDVHHVEILTSSGLVGVLDIRERNSRRAAVKDGEARIDFLDLFVGTLQQRDVICAAHGVFPEPFEILLVPDLPVTKLFRIERNGPPDIFAPRFEVFPRRARPTDVVIENRQDVDPVLRRQRHQRVKMPEFPFPLLRFHSTPIEVGADPVDSRLMHPGKLLRRDRQLPAAADMSTDAIRIVDHRRSRNRGESRRGQHEVKHPVQFHGFPFF</sequence>
<name>A0A645DPJ4_9ZZZZ</name>
<dbReference type="AlphaFoldDB" id="A0A645DPJ4"/>
<reference evidence="1" key="1">
    <citation type="submission" date="2019-08" db="EMBL/GenBank/DDBJ databases">
        <authorList>
            <person name="Kucharzyk K."/>
            <person name="Murdoch R.W."/>
            <person name="Higgins S."/>
            <person name="Loffler F."/>
        </authorList>
    </citation>
    <scope>NUCLEOTIDE SEQUENCE</scope>
</reference>
<dbReference type="EMBL" id="VSSQ01038277">
    <property type="protein sequence ID" value="MPM91175.1"/>
    <property type="molecule type" value="Genomic_DNA"/>
</dbReference>
<protein>
    <submittedName>
        <fullName evidence="1">Uncharacterized protein</fullName>
    </submittedName>
</protein>
<evidence type="ECO:0000313" key="1">
    <source>
        <dbReference type="EMBL" id="MPM91175.1"/>
    </source>
</evidence>
<comment type="caution">
    <text evidence="1">The sequence shown here is derived from an EMBL/GenBank/DDBJ whole genome shotgun (WGS) entry which is preliminary data.</text>
</comment>